<gene>
    <name evidence="3" type="ORF">HYZ11_18670</name>
</gene>
<feature type="domain" description="EamA" evidence="2">
    <location>
        <begin position="18"/>
        <end position="143"/>
    </location>
</feature>
<protein>
    <submittedName>
        <fullName evidence="3">DMT family transporter</fullName>
    </submittedName>
</protein>
<dbReference type="PANTHER" id="PTHR22911">
    <property type="entry name" value="ACYL-MALONYL CONDENSING ENZYME-RELATED"/>
    <property type="match status" value="1"/>
</dbReference>
<dbReference type="InterPro" id="IPR000620">
    <property type="entry name" value="EamA_dom"/>
</dbReference>
<dbReference type="AlphaFoldDB" id="A0A932I2T2"/>
<feature type="transmembrane region" description="Helical" evidence="1">
    <location>
        <begin position="248"/>
        <end position="267"/>
    </location>
</feature>
<organism evidence="3 4">
    <name type="scientific">Tectimicrobiota bacterium</name>
    <dbReference type="NCBI Taxonomy" id="2528274"/>
    <lineage>
        <taxon>Bacteria</taxon>
        <taxon>Pseudomonadati</taxon>
        <taxon>Nitrospinota/Tectimicrobiota group</taxon>
        <taxon>Candidatus Tectimicrobiota</taxon>
    </lineage>
</organism>
<reference evidence="3" key="1">
    <citation type="submission" date="2020-07" db="EMBL/GenBank/DDBJ databases">
        <title>Huge and variable diversity of episymbiotic CPR bacteria and DPANN archaea in groundwater ecosystems.</title>
        <authorList>
            <person name="He C.Y."/>
            <person name="Keren R."/>
            <person name="Whittaker M."/>
            <person name="Farag I.F."/>
            <person name="Doudna J."/>
            <person name="Cate J.H.D."/>
            <person name="Banfield J.F."/>
        </authorList>
    </citation>
    <scope>NUCLEOTIDE SEQUENCE</scope>
    <source>
        <strain evidence="3">NC_groundwater_763_Ag_S-0.2um_68_21</strain>
    </source>
</reference>
<feature type="transmembrane region" description="Helical" evidence="1">
    <location>
        <begin position="12"/>
        <end position="31"/>
    </location>
</feature>
<feature type="transmembrane region" description="Helical" evidence="1">
    <location>
        <begin position="154"/>
        <end position="173"/>
    </location>
</feature>
<dbReference type="Pfam" id="PF00892">
    <property type="entry name" value="EamA"/>
    <property type="match status" value="2"/>
</dbReference>
<feature type="transmembrane region" description="Helical" evidence="1">
    <location>
        <begin position="217"/>
        <end position="241"/>
    </location>
</feature>
<dbReference type="PANTHER" id="PTHR22911:SF76">
    <property type="entry name" value="EAMA DOMAIN-CONTAINING PROTEIN"/>
    <property type="match status" value="1"/>
</dbReference>
<dbReference type="EMBL" id="JACPUR010000041">
    <property type="protein sequence ID" value="MBI3129638.1"/>
    <property type="molecule type" value="Genomic_DNA"/>
</dbReference>
<feature type="domain" description="EamA" evidence="2">
    <location>
        <begin position="156"/>
        <end position="287"/>
    </location>
</feature>
<dbReference type="GO" id="GO:0016020">
    <property type="term" value="C:membrane"/>
    <property type="evidence" value="ECO:0007669"/>
    <property type="project" value="InterPro"/>
</dbReference>
<dbReference type="InterPro" id="IPR037185">
    <property type="entry name" value="EmrE-like"/>
</dbReference>
<evidence type="ECO:0000256" key="1">
    <source>
        <dbReference type="SAM" id="Phobius"/>
    </source>
</evidence>
<feature type="transmembrane region" description="Helical" evidence="1">
    <location>
        <begin position="128"/>
        <end position="148"/>
    </location>
</feature>
<sequence>MRGDAGGPSPPRVYGCLAAGVLVLGWSAVLIRLAEAPPLSIAAWRMAGGAACLLPFAAGALRAEWGRLGPPERALWLASAVFLALHFALWIESLRHTSVASSVVLVTTNPIFAGLGGWLLLGEKERPAFWAGAACALAGGLLLAWSDARAWEGSAWGNLLALGGAVLASAYLLCGRRLRGKVPLLPYVTLCYGLSGALLTGWAWLAGQPLAGFSLETWLLLAAMAAGPTLVGHTAVNFALAHLPPGRVALAILGEPVAAAALAWWLLAEPPTPARAAAGGLILAGIAWGSRARAEGGRPSRKVH</sequence>
<accession>A0A932I2T2</accession>
<dbReference type="Gene3D" id="1.10.3730.20">
    <property type="match status" value="1"/>
</dbReference>
<comment type="caution">
    <text evidence="3">The sequence shown here is derived from an EMBL/GenBank/DDBJ whole genome shotgun (WGS) entry which is preliminary data.</text>
</comment>
<name>A0A932I2T2_UNCTE</name>
<feature type="transmembrane region" description="Helical" evidence="1">
    <location>
        <begin position="103"/>
        <end position="121"/>
    </location>
</feature>
<proteinExistence type="predicted"/>
<evidence type="ECO:0000313" key="3">
    <source>
        <dbReference type="EMBL" id="MBI3129638.1"/>
    </source>
</evidence>
<feature type="transmembrane region" description="Helical" evidence="1">
    <location>
        <begin position="73"/>
        <end position="91"/>
    </location>
</feature>
<dbReference type="Proteomes" id="UP000782312">
    <property type="component" value="Unassembled WGS sequence"/>
</dbReference>
<feature type="transmembrane region" description="Helical" evidence="1">
    <location>
        <begin position="43"/>
        <end position="61"/>
    </location>
</feature>
<evidence type="ECO:0000313" key="4">
    <source>
        <dbReference type="Proteomes" id="UP000782312"/>
    </source>
</evidence>
<evidence type="ECO:0000259" key="2">
    <source>
        <dbReference type="Pfam" id="PF00892"/>
    </source>
</evidence>
<keyword evidence="1" id="KW-0812">Transmembrane</keyword>
<keyword evidence="1" id="KW-0472">Membrane</keyword>
<dbReference type="SUPFAM" id="SSF103481">
    <property type="entry name" value="Multidrug resistance efflux transporter EmrE"/>
    <property type="match status" value="2"/>
</dbReference>
<keyword evidence="1" id="KW-1133">Transmembrane helix</keyword>
<feature type="transmembrane region" description="Helical" evidence="1">
    <location>
        <begin position="185"/>
        <end position="205"/>
    </location>
</feature>
<feature type="transmembrane region" description="Helical" evidence="1">
    <location>
        <begin position="273"/>
        <end position="292"/>
    </location>
</feature>